<keyword evidence="4" id="KW-0963">Cytoplasm</keyword>
<evidence type="ECO:0000313" key="11">
    <source>
        <dbReference type="EMBL" id="NXL52513.1"/>
    </source>
</evidence>
<feature type="region of interest" description="Disordered" evidence="8">
    <location>
        <begin position="593"/>
        <end position="630"/>
    </location>
</feature>
<protein>
    <submittedName>
        <fullName evidence="11">RIMB1 protein</fullName>
    </submittedName>
</protein>
<feature type="compositionally biased region" description="Low complexity" evidence="8">
    <location>
        <begin position="453"/>
        <end position="469"/>
    </location>
</feature>
<feature type="coiled-coil region" evidence="7">
    <location>
        <begin position="192"/>
        <end position="247"/>
    </location>
</feature>
<name>A0A7L0TDR3_PODPO</name>
<dbReference type="GO" id="GO:0030156">
    <property type="term" value="F:benzodiazepine receptor binding"/>
    <property type="evidence" value="ECO:0007669"/>
    <property type="project" value="TreeGrafter"/>
</dbReference>
<dbReference type="CDD" id="cd12014">
    <property type="entry name" value="SH3_RIM-BP_1"/>
    <property type="match status" value="1"/>
</dbReference>
<keyword evidence="7" id="KW-0175">Coiled coil</keyword>
<gene>
    <name evidence="11" type="primary">Tspoap1</name>
    <name evidence="11" type="ORF">PODPOD_R15024</name>
</gene>
<dbReference type="SMART" id="SM00326">
    <property type="entry name" value="SH3"/>
    <property type="match status" value="2"/>
</dbReference>
<evidence type="ECO:0000256" key="5">
    <source>
        <dbReference type="ARBA" id="ARBA00022737"/>
    </source>
</evidence>
<dbReference type="CDD" id="cd12012">
    <property type="entry name" value="SH3_RIM-BP_2"/>
    <property type="match status" value="1"/>
</dbReference>
<dbReference type="SUPFAM" id="SSF50044">
    <property type="entry name" value="SH3-domain"/>
    <property type="match status" value="2"/>
</dbReference>
<dbReference type="InterPro" id="IPR036116">
    <property type="entry name" value="FN3_sf"/>
</dbReference>
<dbReference type="Pfam" id="PF25523">
    <property type="entry name" value="Ig_RIMBP2"/>
    <property type="match status" value="1"/>
</dbReference>
<evidence type="ECO:0000259" key="9">
    <source>
        <dbReference type="PROSITE" id="PS50002"/>
    </source>
</evidence>
<dbReference type="SMART" id="SM00060">
    <property type="entry name" value="FN3"/>
    <property type="match status" value="3"/>
</dbReference>
<comment type="subcellular location">
    <subcellularLocation>
        <location evidence="1">Cytoplasm</location>
    </subcellularLocation>
</comment>
<dbReference type="Pfam" id="PF07653">
    <property type="entry name" value="SH3_2"/>
    <property type="match status" value="1"/>
</dbReference>
<feature type="compositionally biased region" description="Low complexity" evidence="8">
    <location>
        <begin position="927"/>
        <end position="941"/>
    </location>
</feature>
<feature type="compositionally biased region" description="Polar residues" evidence="8">
    <location>
        <begin position="982"/>
        <end position="993"/>
    </location>
</feature>
<organism evidence="11 12">
    <name type="scientific">Podilymbus podiceps</name>
    <name type="common">Pied-billed grebe</name>
    <dbReference type="NCBI Taxonomy" id="9252"/>
    <lineage>
        <taxon>Eukaryota</taxon>
        <taxon>Metazoa</taxon>
        <taxon>Chordata</taxon>
        <taxon>Craniata</taxon>
        <taxon>Vertebrata</taxon>
        <taxon>Euteleostomi</taxon>
        <taxon>Archelosauria</taxon>
        <taxon>Archosauria</taxon>
        <taxon>Dinosauria</taxon>
        <taxon>Saurischia</taxon>
        <taxon>Theropoda</taxon>
        <taxon>Coelurosauria</taxon>
        <taxon>Aves</taxon>
        <taxon>Neognathae</taxon>
        <taxon>Neoaves</taxon>
        <taxon>Mirandornithes</taxon>
        <taxon>Podicipediformes</taxon>
        <taxon>Podicipedidae</taxon>
        <taxon>Podilymbus</taxon>
    </lineage>
</organism>
<keyword evidence="5" id="KW-0677">Repeat</keyword>
<feature type="coiled-coil region" evidence="7">
    <location>
        <begin position="12"/>
        <end position="104"/>
    </location>
</feature>
<feature type="coiled-coil region" evidence="7">
    <location>
        <begin position="272"/>
        <end position="377"/>
    </location>
</feature>
<dbReference type="Pfam" id="PF14604">
    <property type="entry name" value="SH3_9"/>
    <property type="match status" value="1"/>
</dbReference>
<feature type="region of interest" description="Disordered" evidence="8">
    <location>
        <begin position="927"/>
        <end position="1008"/>
    </location>
</feature>
<feature type="region of interest" description="Disordered" evidence="8">
    <location>
        <begin position="432"/>
        <end position="477"/>
    </location>
</feature>
<dbReference type="PANTHER" id="PTHR14234">
    <property type="entry name" value="RIM BINDING PROTEIN-RELATED"/>
    <property type="match status" value="1"/>
</dbReference>
<dbReference type="Proteomes" id="UP000555275">
    <property type="component" value="Unassembled WGS sequence"/>
</dbReference>
<dbReference type="InterPro" id="IPR057884">
    <property type="entry name" value="FN3_RIM-BP1/2/3"/>
</dbReference>
<evidence type="ECO:0000256" key="3">
    <source>
        <dbReference type="ARBA" id="ARBA00022443"/>
    </source>
</evidence>
<evidence type="ECO:0000259" key="10">
    <source>
        <dbReference type="PROSITE" id="PS50853"/>
    </source>
</evidence>
<dbReference type="InterPro" id="IPR013783">
    <property type="entry name" value="Ig-like_fold"/>
</dbReference>
<comment type="caution">
    <text evidence="11">The sequence shown here is derived from an EMBL/GenBank/DDBJ whole genome shotgun (WGS) entry which is preliminary data.</text>
</comment>
<dbReference type="Pfam" id="PF25566">
    <property type="entry name" value="RIMB1_N"/>
    <property type="match status" value="1"/>
</dbReference>
<feature type="region of interest" description="Disordered" evidence="8">
    <location>
        <begin position="1072"/>
        <end position="1113"/>
    </location>
</feature>
<feature type="domain" description="SH3" evidence="9">
    <location>
        <begin position="501"/>
        <end position="568"/>
    </location>
</feature>
<evidence type="ECO:0000256" key="6">
    <source>
        <dbReference type="PROSITE-ProRule" id="PRU00192"/>
    </source>
</evidence>
<dbReference type="OrthoDB" id="4158657at2759"/>
<evidence type="ECO:0000256" key="4">
    <source>
        <dbReference type="ARBA" id="ARBA00022490"/>
    </source>
</evidence>
<dbReference type="FunFam" id="2.30.30.40:FF:000006">
    <property type="entry name" value="RIMS-binding protein 2 isoform X1"/>
    <property type="match status" value="1"/>
</dbReference>
<feature type="non-terminal residue" evidence="11">
    <location>
        <position position="1529"/>
    </location>
</feature>
<dbReference type="FunFam" id="2.30.30.40:FF:000023">
    <property type="entry name" value="RIMS-binding protein 2 isoform F"/>
    <property type="match status" value="1"/>
</dbReference>
<dbReference type="Gene3D" id="2.60.40.10">
    <property type="entry name" value="Immunoglobulins"/>
    <property type="match status" value="3"/>
</dbReference>
<feature type="non-terminal residue" evidence="11">
    <location>
        <position position="1"/>
    </location>
</feature>
<dbReference type="InterPro" id="IPR057950">
    <property type="entry name" value="RIMB1/RIM3A-C-like_N"/>
</dbReference>
<comment type="similarity">
    <text evidence="2">Belongs to the RIMBP family.</text>
</comment>
<feature type="compositionally biased region" description="Low complexity" evidence="8">
    <location>
        <begin position="998"/>
        <end position="1008"/>
    </location>
</feature>
<keyword evidence="12" id="KW-1185">Reference proteome</keyword>
<dbReference type="PROSITE" id="PS50853">
    <property type="entry name" value="FN3"/>
    <property type="match status" value="1"/>
</dbReference>
<feature type="domain" description="SH3" evidence="9">
    <location>
        <begin position="1436"/>
        <end position="1504"/>
    </location>
</feature>
<sequence>RRSCFPQTEEKVKHLKRKNAELAVIAKRLEERARKLQEANLKVVTAPVPLKGSSLELCKKAFARQRAKELTEQASALLAKDKQIEALQQECRELQAKLITGKDDPHCLNVIEFDRLLRESQREVLRLQRQIALKNFKECLHSSKISSGGALPSAAARLGLLIPAPNTSIKGSPLAKEARLGDPALGGETDREVRQEFELKKKRKKCENLEHEVRKKHKRCKELEIQLQEVQSENARLAEENLQLNEKAGWAGQVESENADLKLQVVLVTKERDSVIQTNQGLQTKLENLEEVLKHMRNVAERRQQLEVEHKEALLVLQEKQEEVRRLQQQRQRSGVSLHGFDVGFCLIFCLSYQARVKDLEDQCRSQTEQFSLLSQELKQFRLQTGKIDLLTSTLVTSELPLALCSSTPQPHWEKGNCWRCLPLESSQRVPDATVGSPVVATSSQKHAKKVESQSNSSKSESMQNSSKSCPTPEVDTASEMEELDVDSISVMPEPGSQGPAKLQVFLARYSYNPFDGPNENPEAELPLTAGEYIYIYGDMDEDGFFEGELMDGRRGLVPSNFVERVSDDDLMTFLPSDLNDLTHSSYQEKSFVSASTSSGDKSDFSIEESSISPLASRAEGDQEEPVSHTAVPYPRKLTLIKQLARSIVVGWEPPLLPPGCPDIQSYNIYVDEELRQNVKSGFQTKAVIEKLDLKTKAYRVSVQSVTEQGSSDKLRCTFFVGQDFCVAPTMIKVRSVTATSAEVMWLPCNSNYNHAVYLNGEECDITKPGVYWYTFRNLQPSTQYVAKLEARPLKTPWEEVPEGREQNSAVIHFTTPLAGTPDAPLDVQVEVGPSPGILVISWLPVTIDAEGSSNGVRVTGYAVYADGQKAIEVTSPTAGSVLVDLSQLQMFQVCREVSVRTMSLYGESVDSVPAQISSVLLRASHHSSPSDSVVSTTFTSRLPRGDPRGSLPACSPPTHQKAAVLLRQKVPTDSSHAKLTDLSSSHDGSAQSLPEKASSPPHLSSPSASLVQVLGTFPQGSDAAQDKKCLTVPPQQAGGTVLPSEGTKHQEEKMSEMGRRQLTLFAEHNRSSDLSDILEEEEEDELSSEALEEKKWDQRAPCSQENGEKMDLCDTDSDEEILERILELPLQKNHSKKLFSIPEVTEDEDEDEDEKCAMEEKADPQGSLEVHSYHSGRTEKLLNIKEPFLKADGSNTSMDLKKKGNNYREKIRSQPETGRKRQNDLTEHCSRLLGNCGQMGGGLYRAPSLREELNIVSSAGGKEGFDMYSRARQGTLQKNHRKAAVSGFVEPAVMATHCSSPRNLEIDIEYDSEDDQDLTSASPPESRLWPERVRSCQGEWSDCSSEPEVAHMDSRRDLTRLEMVEEQSMEWAGSPSRHLRSFCQEKDALRCESSSEEQGWELDCKSPGWRRRLERPSKGIRSLRSTASETSVKDDGVRIFVALFDYDPVSMSPNPDAAEEELPFKEGQILKVCGDKDADGFYRGECAGREGYIPCNMVSEVQVENNEIKKQLLKQGFLPADTPMESIG</sequence>
<dbReference type="InterPro" id="IPR035753">
    <property type="entry name" value="RIM-BP_SH3_2"/>
</dbReference>
<dbReference type="InterPro" id="IPR040325">
    <property type="entry name" value="RIMBP1/2/3"/>
</dbReference>
<evidence type="ECO:0000256" key="7">
    <source>
        <dbReference type="SAM" id="Coils"/>
    </source>
</evidence>
<evidence type="ECO:0000256" key="2">
    <source>
        <dbReference type="ARBA" id="ARBA00010749"/>
    </source>
</evidence>
<dbReference type="InterPro" id="IPR003961">
    <property type="entry name" value="FN3_dom"/>
</dbReference>
<accession>A0A7L0TDR3</accession>
<dbReference type="InterPro" id="IPR001452">
    <property type="entry name" value="SH3_domain"/>
</dbReference>
<keyword evidence="3 6" id="KW-0728">SH3 domain</keyword>
<evidence type="ECO:0000313" key="12">
    <source>
        <dbReference type="Proteomes" id="UP000555275"/>
    </source>
</evidence>
<evidence type="ECO:0000256" key="8">
    <source>
        <dbReference type="SAM" id="MobiDB-lite"/>
    </source>
</evidence>
<dbReference type="SUPFAM" id="SSF49265">
    <property type="entry name" value="Fibronectin type III"/>
    <property type="match status" value="2"/>
</dbReference>
<dbReference type="PANTHER" id="PTHR14234:SF20">
    <property type="entry name" value="PERIPHERAL-TYPE BENZODIAZEPINE RECEPTOR-ASSOCIATED PROTEIN 1"/>
    <property type="match status" value="1"/>
</dbReference>
<dbReference type="InterPro" id="IPR036028">
    <property type="entry name" value="SH3-like_dom_sf"/>
</dbReference>
<dbReference type="FunFam" id="2.60.40.10:FF:000072">
    <property type="entry name" value="RIMS-binding protein 2 isoform X1"/>
    <property type="match status" value="1"/>
</dbReference>
<proteinExistence type="inferred from homology"/>
<feature type="compositionally biased region" description="Acidic residues" evidence="8">
    <location>
        <begin position="1077"/>
        <end position="1088"/>
    </location>
</feature>
<dbReference type="FunFam" id="2.60.40.10:FF:001380">
    <property type="entry name" value="Peripheral-type benzodiazepine receptor-associated protein 1"/>
    <property type="match status" value="1"/>
</dbReference>
<dbReference type="FunFam" id="2.60.40.10:FF:000643">
    <property type="entry name" value="RIMS-binding protein 2 isoform X1"/>
    <property type="match status" value="1"/>
</dbReference>
<dbReference type="PROSITE" id="PS50002">
    <property type="entry name" value="SH3"/>
    <property type="match status" value="2"/>
</dbReference>
<dbReference type="Gene3D" id="2.30.30.40">
    <property type="entry name" value="SH3 Domains"/>
    <property type="match status" value="2"/>
</dbReference>
<feature type="domain" description="Fibronectin type-III" evidence="10">
    <location>
        <begin position="728"/>
        <end position="819"/>
    </location>
</feature>
<dbReference type="CDD" id="cd00063">
    <property type="entry name" value="FN3"/>
    <property type="match status" value="2"/>
</dbReference>
<dbReference type="EMBL" id="VXAO01001623">
    <property type="protein sequence ID" value="NXL52513.1"/>
    <property type="molecule type" value="Genomic_DNA"/>
</dbReference>
<reference evidence="11 12" key="1">
    <citation type="submission" date="2019-09" db="EMBL/GenBank/DDBJ databases">
        <title>Bird 10,000 Genomes (B10K) Project - Family phase.</title>
        <authorList>
            <person name="Zhang G."/>
        </authorList>
    </citation>
    <scope>NUCLEOTIDE SEQUENCE [LARGE SCALE GENOMIC DNA]</scope>
    <source>
        <strain evidence="11">B10K-DU-009-04</strain>
        <tissue evidence="11">Mixed tissue sample</tissue>
    </source>
</reference>
<evidence type="ECO:0000256" key="1">
    <source>
        <dbReference type="ARBA" id="ARBA00004496"/>
    </source>
</evidence>